<dbReference type="STRING" id="145388.A0A0D2KNB7"/>
<dbReference type="Proteomes" id="UP000054498">
    <property type="component" value="Unassembled WGS sequence"/>
</dbReference>
<dbReference type="GeneID" id="25728018"/>
<evidence type="ECO:0000256" key="3">
    <source>
        <dbReference type="ARBA" id="ARBA00022989"/>
    </source>
</evidence>
<evidence type="ECO:0000256" key="2">
    <source>
        <dbReference type="ARBA" id="ARBA00022692"/>
    </source>
</evidence>
<dbReference type="GO" id="GO:0016020">
    <property type="term" value="C:membrane"/>
    <property type="evidence" value="ECO:0007669"/>
    <property type="project" value="UniProtKB-SubCell"/>
</dbReference>
<organism evidence="6 7">
    <name type="scientific">Monoraphidium neglectum</name>
    <dbReference type="NCBI Taxonomy" id="145388"/>
    <lineage>
        <taxon>Eukaryota</taxon>
        <taxon>Viridiplantae</taxon>
        <taxon>Chlorophyta</taxon>
        <taxon>core chlorophytes</taxon>
        <taxon>Chlorophyceae</taxon>
        <taxon>CS clade</taxon>
        <taxon>Sphaeropleales</taxon>
        <taxon>Selenastraceae</taxon>
        <taxon>Monoraphidium</taxon>
    </lineage>
</organism>
<gene>
    <name evidence="6" type="ORF">MNEG_10818</name>
</gene>
<evidence type="ECO:0000256" key="4">
    <source>
        <dbReference type="ARBA" id="ARBA00023136"/>
    </source>
</evidence>
<dbReference type="PANTHER" id="PTHR30249">
    <property type="entry name" value="PUTATIVE SEROTONIN TRANSPORTER"/>
    <property type="match status" value="1"/>
</dbReference>
<keyword evidence="7" id="KW-1185">Reference proteome</keyword>
<dbReference type="PANTHER" id="PTHR30249:SF0">
    <property type="entry name" value="PLASTIDAL GLYCOLATE_GLYCERATE TRANSLOCATOR 1, CHLOROPLASTIC"/>
    <property type="match status" value="1"/>
</dbReference>
<dbReference type="AlphaFoldDB" id="A0A0D2KNB7"/>
<keyword evidence="4 5" id="KW-0472">Membrane</keyword>
<evidence type="ECO:0000256" key="5">
    <source>
        <dbReference type="SAM" id="Phobius"/>
    </source>
</evidence>
<evidence type="ECO:0000313" key="7">
    <source>
        <dbReference type="Proteomes" id="UP000054498"/>
    </source>
</evidence>
<evidence type="ECO:0000256" key="1">
    <source>
        <dbReference type="ARBA" id="ARBA00004141"/>
    </source>
</evidence>
<protein>
    <submittedName>
        <fullName evidence="6">Uncharacterized protein</fullName>
    </submittedName>
</protein>
<dbReference type="KEGG" id="mng:MNEG_10818"/>
<dbReference type="OrthoDB" id="2502820at2759"/>
<reference evidence="6 7" key="1">
    <citation type="journal article" date="2013" name="BMC Genomics">
        <title>Reconstruction of the lipid metabolism for the microalga Monoraphidium neglectum from its genome sequence reveals characteristics suitable for biofuel production.</title>
        <authorList>
            <person name="Bogen C."/>
            <person name="Al-Dilaimi A."/>
            <person name="Albersmeier A."/>
            <person name="Wichmann J."/>
            <person name="Grundmann M."/>
            <person name="Rupp O."/>
            <person name="Lauersen K.J."/>
            <person name="Blifernez-Klassen O."/>
            <person name="Kalinowski J."/>
            <person name="Goesmann A."/>
            <person name="Mussgnug J.H."/>
            <person name="Kruse O."/>
        </authorList>
    </citation>
    <scope>NUCLEOTIDE SEQUENCE [LARGE SCALE GENOMIC DNA]</scope>
    <source>
        <strain evidence="6 7">SAG 48.87</strain>
    </source>
</reference>
<evidence type="ECO:0000313" key="6">
    <source>
        <dbReference type="EMBL" id="KIY97143.1"/>
    </source>
</evidence>
<feature type="transmembrane region" description="Helical" evidence="5">
    <location>
        <begin position="256"/>
        <end position="278"/>
    </location>
</feature>
<keyword evidence="3 5" id="KW-1133">Transmembrane helix</keyword>
<keyword evidence="2 5" id="KW-0812">Transmembrane</keyword>
<dbReference type="RefSeq" id="XP_013896163.1">
    <property type="nucleotide sequence ID" value="XM_014040709.1"/>
</dbReference>
<name>A0A0D2KNB7_9CHLO</name>
<feature type="transmembrane region" description="Helical" evidence="5">
    <location>
        <begin position="351"/>
        <end position="377"/>
    </location>
</feature>
<dbReference type="InterPro" id="IPR007300">
    <property type="entry name" value="CidB/LrgB"/>
</dbReference>
<dbReference type="EMBL" id="KK102691">
    <property type="protein sequence ID" value="KIY97143.1"/>
    <property type="molecule type" value="Genomic_DNA"/>
</dbReference>
<accession>A0A0D2KNB7</accession>
<sequence length="387" mass="38269">MTGSSGTVRAPTVPSVAAVAEPVTEEVPQPTAAEQAAAAAEAAQQLADSATFAVDTLKAQLAARAADSKANAKVAQGRDAGLEAYDSYAEAAVMQMRRLAPQIVRQDDRRTLAQIDYVSSTVTVTADSLRKEVIAGTKPSAKAIAELSVKLSSAASEARKLAVAAAAAAGAEAGAKIRVAPEPGSLAAAAGRAARLWGGLAVLYAVDQGVKAALAQAGLNLPSPAVGMFATFAILGLAGRPAAASVLRFFSPALEWAVRWLPILFVPVVVSQPLPAALAGFNGSAALRAAAAAVVGLVALRQAASAPAIPDFGLSSPTDPAPGASPLAVVGTLLLTAGSAYALLSGQQAALATLALPFGAAAAVSAYLAGIALHGAIRGRAPAPAAA</sequence>
<proteinExistence type="predicted"/>
<comment type="subcellular location">
    <subcellularLocation>
        <location evidence="1">Membrane</location>
        <topology evidence="1">Multi-pass membrane protein</topology>
    </subcellularLocation>
</comment>
<feature type="transmembrane region" description="Helical" evidence="5">
    <location>
        <begin position="226"/>
        <end position="250"/>
    </location>
</feature>
<feature type="transmembrane region" description="Helical" evidence="5">
    <location>
        <begin position="324"/>
        <end position="344"/>
    </location>
</feature>